<evidence type="ECO:0000313" key="4">
    <source>
        <dbReference type="Proteomes" id="UP000324133"/>
    </source>
</evidence>
<evidence type="ECO:0000256" key="2">
    <source>
        <dbReference type="SAM" id="Phobius"/>
    </source>
</evidence>
<gene>
    <name evidence="3" type="ORF">FOA19_22375</name>
</gene>
<sequence length="133" mass="13959">MEAMERAGRRSGLPFALLALAAIVGMGTLAWLARSGAGSSRYAVPALVLLLLLYMAMSLLELLPKPGGKGPEPALASSRIESEERDGHPALENASGRRYSLERIQGMGQKRSPTQGRGTAVGGLIRFPQSASG</sequence>
<proteinExistence type="predicted"/>
<protein>
    <submittedName>
        <fullName evidence="3">Uncharacterized protein</fullName>
    </submittedName>
</protein>
<dbReference type="AlphaFoldDB" id="A0A5B6TDM0"/>
<name>A0A5B6TDM0_9BACT</name>
<feature type="transmembrane region" description="Helical" evidence="2">
    <location>
        <begin position="42"/>
        <end position="63"/>
    </location>
</feature>
<evidence type="ECO:0000313" key="3">
    <source>
        <dbReference type="EMBL" id="KAA3437114.1"/>
    </source>
</evidence>
<feature type="compositionally biased region" description="Low complexity" evidence="1">
    <location>
        <begin position="65"/>
        <end position="76"/>
    </location>
</feature>
<reference evidence="3 4" key="1">
    <citation type="submission" date="2019-07" db="EMBL/GenBank/DDBJ databases">
        <title>Rufibacter sp. nov., isolated from lake sediment.</title>
        <authorList>
            <person name="Qu J.-H."/>
        </authorList>
    </citation>
    <scope>NUCLEOTIDE SEQUENCE [LARGE SCALE GENOMIC DNA]</scope>
    <source>
        <strain evidence="3 4">NBS58-1</strain>
    </source>
</reference>
<evidence type="ECO:0000256" key="1">
    <source>
        <dbReference type="SAM" id="MobiDB-lite"/>
    </source>
</evidence>
<keyword evidence="2" id="KW-1133">Transmembrane helix</keyword>
<feature type="region of interest" description="Disordered" evidence="1">
    <location>
        <begin position="65"/>
        <end position="133"/>
    </location>
</feature>
<keyword evidence="2" id="KW-0472">Membrane</keyword>
<dbReference type="Proteomes" id="UP000324133">
    <property type="component" value="Unassembled WGS sequence"/>
</dbReference>
<accession>A0A5B6TDM0</accession>
<feature type="compositionally biased region" description="Basic and acidic residues" evidence="1">
    <location>
        <begin position="80"/>
        <end position="89"/>
    </location>
</feature>
<dbReference type="RefSeq" id="WP_149093054.1">
    <property type="nucleotide sequence ID" value="NZ_VKKY01000003.1"/>
</dbReference>
<comment type="caution">
    <text evidence="3">The sequence shown here is derived from an EMBL/GenBank/DDBJ whole genome shotgun (WGS) entry which is preliminary data.</text>
</comment>
<keyword evidence="2" id="KW-0812">Transmembrane</keyword>
<keyword evidence="4" id="KW-1185">Reference proteome</keyword>
<dbReference type="EMBL" id="VKKY01000003">
    <property type="protein sequence ID" value="KAA3437114.1"/>
    <property type="molecule type" value="Genomic_DNA"/>
</dbReference>
<organism evidence="3 4">
    <name type="scientific">Rufibacter hautae</name>
    <dbReference type="NCBI Taxonomy" id="2595005"/>
    <lineage>
        <taxon>Bacteria</taxon>
        <taxon>Pseudomonadati</taxon>
        <taxon>Bacteroidota</taxon>
        <taxon>Cytophagia</taxon>
        <taxon>Cytophagales</taxon>
        <taxon>Hymenobacteraceae</taxon>
        <taxon>Rufibacter</taxon>
    </lineage>
</organism>